<sequence length="616" mass="70806">MDPIAVEVEGVGHVGYHVPTLVLGRGAIAQLTYTGDDADAPEIKKLIDAVAGNEDDFDNWTALITKVSELEGGVTRNSSPAAIDIFRAANDLFLTKFPRLYVYWAKYANVEFSIGGTETAEMVWERAVSAVPANPELWAQYCQFKETTCHNVPVTRELYERGAAIVGLDFWSDKFWDPYLDFEKRFGNASTVTRLQARISALWLYAYRRYYDAFVQTAIHSRDLDELLSPVELAENQRIVMSKYEALPEPTDIELDREMRAQISRYYAELGHKCHLEVTKRWSFEEKIKRQWFEVSEVPEEELVNWRKYLQFEEIEGDFKRIVYLYERCLTICASYDEFWLRYARWMTAMGKEEDVRNIYRTACTIYVPIGRPTVRLNWARFEESVGNLDTARDIHLSILEALPTNIETMVSLAGQLRRDQGIAAAVSWLERCKSTVSHGDAGRLIAEQARIHWQGAGDVEAARQVFKKNRLSFCNSAAFAINYLRFEMKQPRNNEAHDHIREVHDLLREMGALPVHLLKYLSHEYMEYLLDCGGKDAMKEYIELDKQVNGPYSVQTGLKRKVAEDGDVQTTDRRLVASNGHPGVEVNEAEFRRGVDPYARYYTEQGQDPANQGLI</sequence>
<protein>
    <submittedName>
        <fullName evidence="7">TPR-like protein</fullName>
    </submittedName>
</protein>
<evidence type="ECO:0000256" key="6">
    <source>
        <dbReference type="ARBA" id="ARBA00038019"/>
    </source>
</evidence>
<dbReference type="InterPro" id="IPR003107">
    <property type="entry name" value="HAT"/>
</dbReference>
<gene>
    <name evidence="7" type="ORF">P154DRAFT_470145</name>
</gene>
<dbReference type="Pfam" id="PF23240">
    <property type="entry name" value="HAT_PRP39_N"/>
    <property type="match status" value="1"/>
</dbReference>
<dbReference type="InterPro" id="IPR059164">
    <property type="entry name" value="HAT_PRP39_C"/>
</dbReference>
<evidence type="ECO:0000313" key="7">
    <source>
        <dbReference type="EMBL" id="KAF1998089.1"/>
    </source>
</evidence>
<dbReference type="GO" id="GO:0000243">
    <property type="term" value="C:commitment complex"/>
    <property type="evidence" value="ECO:0007669"/>
    <property type="project" value="TreeGrafter"/>
</dbReference>
<evidence type="ECO:0000256" key="3">
    <source>
        <dbReference type="ARBA" id="ARBA00022737"/>
    </source>
</evidence>
<dbReference type="FunFam" id="1.25.40.10:FF:000451">
    <property type="entry name" value="mRNA splicing protein (Prp39), putative"/>
    <property type="match status" value="1"/>
</dbReference>
<evidence type="ECO:0000256" key="5">
    <source>
        <dbReference type="ARBA" id="ARBA00023242"/>
    </source>
</evidence>
<accession>A0A6A5WBD1</accession>
<keyword evidence="5" id="KW-0539">Nucleus</keyword>
<evidence type="ECO:0000256" key="4">
    <source>
        <dbReference type="ARBA" id="ARBA00023187"/>
    </source>
</evidence>
<evidence type="ECO:0000256" key="1">
    <source>
        <dbReference type="ARBA" id="ARBA00004123"/>
    </source>
</evidence>
<organism evidence="7 8">
    <name type="scientific">Amniculicola lignicola CBS 123094</name>
    <dbReference type="NCBI Taxonomy" id="1392246"/>
    <lineage>
        <taxon>Eukaryota</taxon>
        <taxon>Fungi</taxon>
        <taxon>Dikarya</taxon>
        <taxon>Ascomycota</taxon>
        <taxon>Pezizomycotina</taxon>
        <taxon>Dothideomycetes</taxon>
        <taxon>Pleosporomycetidae</taxon>
        <taxon>Pleosporales</taxon>
        <taxon>Amniculicolaceae</taxon>
        <taxon>Amniculicola</taxon>
    </lineage>
</organism>
<dbReference type="GO" id="GO:0071004">
    <property type="term" value="C:U2-type prespliceosome"/>
    <property type="evidence" value="ECO:0007669"/>
    <property type="project" value="TreeGrafter"/>
</dbReference>
<evidence type="ECO:0000313" key="8">
    <source>
        <dbReference type="Proteomes" id="UP000799779"/>
    </source>
</evidence>
<evidence type="ECO:0000256" key="2">
    <source>
        <dbReference type="ARBA" id="ARBA00022664"/>
    </source>
</evidence>
<dbReference type="InterPro" id="IPR011990">
    <property type="entry name" value="TPR-like_helical_dom_sf"/>
</dbReference>
<dbReference type="SUPFAM" id="SSF48452">
    <property type="entry name" value="TPR-like"/>
    <property type="match status" value="1"/>
</dbReference>
<keyword evidence="2" id="KW-0507">mRNA processing</keyword>
<dbReference type="GO" id="GO:0030627">
    <property type="term" value="F:pre-mRNA 5'-splice site binding"/>
    <property type="evidence" value="ECO:0007669"/>
    <property type="project" value="TreeGrafter"/>
</dbReference>
<dbReference type="PANTHER" id="PTHR17204">
    <property type="entry name" value="PRE-MRNA PROCESSING PROTEIN PRP39-RELATED"/>
    <property type="match status" value="1"/>
</dbReference>
<comment type="subcellular location">
    <subcellularLocation>
        <location evidence="1">Nucleus</location>
    </subcellularLocation>
</comment>
<dbReference type="SMART" id="SM00386">
    <property type="entry name" value="HAT"/>
    <property type="match status" value="6"/>
</dbReference>
<dbReference type="GO" id="GO:0005685">
    <property type="term" value="C:U1 snRNP"/>
    <property type="evidence" value="ECO:0007669"/>
    <property type="project" value="TreeGrafter"/>
</dbReference>
<keyword evidence="8" id="KW-1185">Reference proteome</keyword>
<dbReference type="Gene3D" id="1.25.40.10">
    <property type="entry name" value="Tetratricopeptide repeat domain"/>
    <property type="match status" value="2"/>
</dbReference>
<keyword evidence="4" id="KW-0508">mRNA splicing</keyword>
<dbReference type="Pfam" id="PF23241">
    <property type="entry name" value="HAT_PRP39_C"/>
    <property type="match status" value="1"/>
</dbReference>
<dbReference type="GO" id="GO:0000395">
    <property type="term" value="P:mRNA 5'-splice site recognition"/>
    <property type="evidence" value="ECO:0007669"/>
    <property type="project" value="TreeGrafter"/>
</dbReference>
<dbReference type="Proteomes" id="UP000799779">
    <property type="component" value="Unassembled WGS sequence"/>
</dbReference>
<dbReference type="OrthoDB" id="10265668at2759"/>
<dbReference type="PANTHER" id="PTHR17204:SF5">
    <property type="entry name" value="PRE-MRNA-PROCESSING FACTOR 39"/>
    <property type="match status" value="1"/>
</dbReference>
<proteinExistence type="inferred from homology"/>
<reference evidence="7" key="1">
    <citation type="journal article" date="2020" name="Stud. Mycol.">
        <title>101 Dothideomycetes genomes: a test case for predicting lifestyles and emergence of pathogens.</title>
        <authorList>
            <person name="Haridas S."/>
            <person name="Albert R."/>
            <person name="Binder M."/>
            <person name="Bloem J."/>
            <person name="Labutti K."/>
            <person name="Salamov A."/>
            <person name="Andreopoulos B."/>
            <person name="Baker S."/>
            <person name="Barry K."/>
            <person name="Bills G."/>
            <person name="Bluhm B."/>
            <person name="Cannon C."/>
            <person name="Castanera R."/>
            <person name="Culley D."/>
            <person name="Daum C."/>
            <person name="Ezra D."/>
            <person name="Gonzalez J."/>
            <person name="Henrissat B."/>
            <person name="Kuo A."/>
            <person name="Liang C."/>
            <person name="Lipzen A."/>
            <person name="Lutzoni F."/>
            <person name="Magnuson J."/>
            <person name="Mondo S."/>
            <person name="Nolan M."/>
            <person name="Ohm R."/>
            <person name="Pangilinan J."/>
            <person name="Park H.-J."/>
            <person name="Ramirez L."/>
            <person name="Alfaro M."/>
            <person name="Sun H."/>
            <person name="Tritt A."/>
            <person name="Yoshinaga Y."/>
            <person name="Zwiers L.-H."/>
            <person name="Turgeon B."/>
            <person name="Goodwin S."/>
            <person name="Spatafora J."/>
            <person name="Crous P."/>
            <person name="Grigoriev I."/>
        </authorList>
    </citation>
    <scope>NUCLEOTIDE SEQUENCE</scope>
    <source>
        <strain evidence="7">CBS 123094</strain>
    </source>
</reference>
<keyword evidence="3" id="KW-0677">Repeat</keyword>
<dbReference type="EMBL" id="ML977607">
    <property type="protein sequence ID" value="KAF1998089.1"/>
    <property type="molecule type" value="Genomic_DNA"/>
</dbReference>
<comment type="similarity">
    <text evidence="6">Belongs to the PRP39 family.</text>
</comment>
<name>A0A6A5WBD1_9PLEO</name>
<dbReference type="AlphaFoldDB" id="A0A6A5WBD1"/>